<evidence type="ECO:0000256" key="1">
    <source>
        <dbReference type="SAM" id="MobiDB-lite"/>
    </source>
</evidence>
<keyword evidence="3" id="KW-1185">Reference proteome</keyword>
<gene>
    <name evidence="2" type="ORF">BMF94_6966</name>
</gene>
<feature type="compositionally biased region" description="Basic and acidic residues" evidence="1">
    <location>
        <begin position="380"/>
        <end position="394"/>
    </location>
</feature>
<feature type="compositionally biased region" description="Basic residues" evidence="1">
    <location>
        <begin position="362"/>
        <end position="376"/>
    </location>
</feature>
<protein>
    <submittedName>
        <fullName evidence="2">Uncharacterized protein</fullName>
    </submittedName>
</protein>
<organism evidence="2 3">
    <name type="scientific">Rhodotorula taiwanensis</name>
    <dbReference type="NCBI Taxonomy" id="741276"/>
    <lineage>
        <taxon>Eukaryota</taxon>
        <taxon>Fungi</taxon>
        <taxon>Dikarya</taxon>
        <taxon>Basidiomycota</taxon>
        <taxon>Pucciniomycotina</taxon>
        <taxon>Microbotryomycetes</taxon>
        <taxon>Sporidiobolales</taxon>
        <taxon>Sporidiobolaceae</taxon>
        <taxon>Rhodotorula</taxon>
    </lineage>
</organism>
<feature type="region of interest" description="Disordered" evidence="1">
    <location>
        <begin position="330"/>
        <end position="394"/>
    </location>
</feature>
<dbReference type="Proteomes" id="UP000237144">
    <property type="component" value="Unassembled WGS sequence"/>
</dbReference>
<reference evidence="2 3" key="1">
    <citation type="journal article" date="2018" name="Front. Microbiol.">
        <title>Prospects for Fungal Bioremediation of Acidic Radioactive Waste Sites: Characterization and Genome Sequence of Rhodotorula taiwanensis MD1149.</title>
        <authorList>
            <person name="Tkavc R."/>
            <person name="Matrosova V.Y."/>
            <person name="Grichenko O.E."/>
            <person name="Gostincar C."/>
            <person name="Volpe R.P."/>
            <person name="Klimenkova P."/>
            <person name="Gaidamakova E.K."/>
            <person name="Zhou C.E."/>
            <person name="Stewart B.J."/>
            <person name="Lyman M.G."/>
            <person name="Malfatti S.A."/>
            <person name="Rubinfeld B."/>
            <person name="Courtot M."/>
            <person name="Singh J."/>
            <person name="Dalgard C.L."/>
            <person name="Hamilton T."/>
            <person name="Frey K.G."/>
            <person name="Gunde-Cimerman N."/>
            <person name="Dugan L."/>
            <person name="Daly M.J."/>
        </authorList>
    </citation>
    <scope>NUCLEOTIDE SEQUENCE [LARGE SCALE GENOMIC DNA]</scope>
    <source>
        <strain evidence="2 3">MD1149</strain>
    </source>
</reference>
<sequence>MVPAGVPALPSLGPACQPPAAAEAAGRKSKLADLFLKTHERKPQPLSGSHADFVETHFEVEDASSYVDALLALEGIIDRLHYPNRHHVRMLLSLCFFPFFFRPPVQSTNASMRAPRRPRAPLKAASGRITAHADDPLIVSQRQIRQLARDVLADVIGTNGVEVVCDAIKGYGMPERNLGADARLGSEEPVKPKGKYFQTKQSRLKLGEDHPDFEQPIETEDPLAEAANQILFADDLWDVLAGTTARKAQLRTSEKPMLAVAAWEVLRELVKGWEAEAARKPAVRNAEDPPEPLSLLRYFKPSASTGAARELSNKALDVIFWPFSDHATAENEDHDTDEVDSDGCAGPGASDSGSDLEDLRAPAKRSRSQPRSRRTSAKTASKERLSGRKELESDGMDLLEKREASTRLFGLIGECAVSGYLGSATVISEFTHRLKGLEHENLLAFLETAASLSPCPPFMSRLLWTFLETHSHPVSAPVLLGPGVASETVEPEVPVSPRKLGAQASASSLNGTTSRSASIASYWNMPSINSAEFVRIVGAVPIEVPLPTKEKPAPRGLPQSFRRADQAAEVHLVMKHLLAELLAKRDGSDVTATQKEGIARAFAAVEQVVDNARSRVASR</sequence>
<dbReference type="OrthoDB" id="2528828at2759"/>
<proteinExistence type="predicted"/>
<accession>A0A2S5AZS6</accession>
<evidence type="ECO:0000313" key="3">
    <source>
        <dbReference type="Proteomes" id="UP000237144"/>
    </source>
</evidence>
<dbReference type="EMBL" id="PJQD01000153">
    <property type="protein sequence ID" value="POY70029.1"/>
    <property type="molecule type" value="Genomic_DNA"/>
</dbReference>
<comment type="caution">
    <text evidence="2">The sequence shown here is derived from an EMBL/GenBank/DDBJ whole genome shotgun (WGS) entry which is preliminary data.</text>
</comment>
<feature type="compositionally biased region" description="Acidic residues" evidence="1">
    <location>
        <begin position="330"/>
        <end position="341"/>
    </location>
</feature>
<name>A0A2S5AZS6_9BASI</name>
<evidence type="ECO:0000313" key="2">
    <source>
        <dbReference type="EMBL" id="POY70029.1"/>
    </source>
</evidence>
<dbReference type="AlphaFoldDB" id="A0A2S5AZS6"/>